<evidence type="ECO:0000256" key="1">
    <source>
        <dbReference type="ARBA" id="ARBA00005762"/>
    </source>
</evidence>
<sequence length="1471" mass="170438">MSSLETEFDDDDYDDVNLNDYAYDNDYDDLHDFQDTARFQSLYKIILGTSASDLSVLDEQDIPENFIIHLALNSSNNCSTSTEASDLLVDDSLRKYLSAPPLIRKALRADRYCLSLDPIVDDEGSRPLSTTELYVGNLPPNTSWYELKSWFEQLGYLASYVNTKKNKKNDTYAFVRFDSIATAVKVFNAYNRESNKFTFKGNSLNIDRPKKQARPQTMMPSYPTTSNSNAAKNHFKITNIFYGTLITGAAMRNIHKRNSIVSNPVEYGIVAHRLMNCDYEMNFSFAINVYKQKFEIATTVTLFQLDFIETTTILKFEWDFQDLKSTKISPVLVNDSSVYLLMELKRPPIIIETGGIDTMNDDSSEDRRQPGTGLMGHANAWLFQLSSPNWRTEYRNLFKILHDYNLTARQYNEDDIPYMIATLQVARNNLYPIQLISNDDWIRVNRDKVDDFLGRRWHSYPFETKFEIMKLISKHIITVYDLIVDEQAENILKLCTIHTLIALTDKIIEFAPRWFSTTSDYDCDEEKVENADDTNEQIQPEPRATATREYLPLTTDNLPHLRACTTGESVNATDSEIPSDKSNIKKTLLASSKAPIGTFSRMLIHAFEKLLSGHELYQIRLTGIFVTKFELRTANINQFLIRKVYITPSTVLYEGPYREEKCPITRHFEEYQDRFLRITFRDEDYRKLHNFNDSMSTIYERIKQILIQGINLCDRHYEFLAFSSSQLREHSCWMFSSVGNTTAASIRAWMGDFRNVRPVAKLAARLGQLFSTSAKGIKLAKNQFDQLPDREILAWKDEREHFRCLVFTDGIGIISQNFAKRLADEMHFSYKSVYPSAYQIRCGGYKGMVCIDTRNQTPDPKIDVYFRPSMNKFEANDFSIDVVRTSLTPSVAYLNRQIILLLSSLGVSEQSFLTLQDRMMEQLKALTDNTREACEAIKDLNEFGGNGYHTYLIQYLSRLGERKDPFVQQLLLAFKSFLVKELRTKAKIRVPDSWCLLGVVDETDTLEYGEVFIQIDNSHQKNDNPTRIIFTGDVIVTRNPCFHPGDIRKLKAVDIPALHCLKNVIVFPINGLRPHAMEMSGGDLDGDTFWISRCPNLIFQKDNEEPFDYQEQEDEADAAHQNDSVQKTKVSYTYKDVCNFFGEYIAADNLGIIANSHLVFADQSPDGAKNEKCLTLARMHSVAVDFAKKGVSAPRLTKDLRPREYPHYMEKKDKPSYHSETILGKLYDKIKDCKADLYINKDEEIAAASSFPYKLFIFNQSEPNQYIKEARFLKIGYDRELKRLMRQYGIKYEVEIVSGYILKFTSKQYAKETKLFDLKNEIAHAYKIIQDRHIRLFWQQFYRSNDSSQEEPLNWSEISKTLNWTNQIGYYDFITKQSINDEIKKKASAWFRVTYDPWIAYMKKSRKKRQEDVHHRYEGLFSFAWIVYPVLFSIYDVNKSDPEYNSKSKKKKKKNSQSNDEIASSGNTNDQ</sequence>
<dbReference type="CDD" id="cd00590">
    <property type="entry name" value="RRM_SF"/>
    <property type="match status" value="1"/>
</dbReference>
<dbReference type="GO" id="GO:0003723">
    <property type="term" value="F:RNA binding"/>
    <property type="evidence" value="ECO:0007669"/>
    <property type="project" value="UniProtKB-UniRule"/>
</dbReference>
<dbReference type="PANTHER" id="PTHR23079">
    <property type="entry name" value="RNA-DEPENDENT RNA POLYMERASE"/>
    <property type="match status" value="1"/>
</dbReference>
<dbReference type="GO" id="GO:0030422">
    <property type="term" value="P:siRNA processing"/>
    <property type="evidence" value="ECO:0007669"/>
    <property type="project" value="TreeGrafter"/>
</dbReference>
<name>A0A813XQI4_ADIRI</name>
<dbReference type="Pfam" id="PF00076">
    <property type="entry name" value="RRM_1"/>
    <property type="match status" value="1"/>
</dbReference>
<dbReference type="Gene3D" id="3.30.70.330">
    <property type="match status" value="1"/>
</dbReference>
<gene>
    <name evidence="12" type="ORF">XAT740_LOCUS6932</name>
</gene>
<dbReference type="InterPro" id="IPR000504">
    <property type="entry name" value="RRM_dom"/>
</dbReference>
<keyword evidence="6" id="KW-0943">RNA-mediated gene silencing</keyword>
<keyword evidence="4 9" id="KW-0548">Nucleotidyltransferase</keyword>
<feature type="compositionally biased region" description="Polar residues" evidence="10">
    <location>
        <begin position="1460"/>
        <end position="1471"/>
    </location>
</feature>
<keyword evidence="13" id="KW-1185">Reference proteome</keyword>
<dbReference type="GO" id="GO:0003968">
    <property type="term" value="F:RNA-directed RNA polymerase activity"/>
    <property type="evidence" value="ECO:0007669"/>
    <property type="project" value="UniProtKB-KW"/>
</dbReference>
<evidence type="ECO:0000256" key="10">
    <source>
        <dbReference type="SAM" id="MobiDB-lite"/>
    </source>
</evidence>
<evidence type="ECO:0000256" key="6">
    <source>
        <dbReference type="ARBA" id="ARBA00023158"/>
    </source>
</evidence>
<keyword evidence="5 8" id="KW-0694">RNA-binding</keyword>
<dbReference type="Pfam" id="PF26253">
    <property type="entry name" value="RdRP_head"/>
    <property type="match status" value="1"/>
</dbReference>
<dbReference type="InterPro" id="IPR035979">
    <property type="entry name" value="RBD_domain_sf"/>
</dbReference>
<evidence type="ECO:0000256" key="4">
    <source>
        <dbReference type="ARBA" id="ARBA00022695"/>
    </source>
</evidence>
<dbReference type="PANTHER" id="PTHR23079:SF55">
    <property type="entry name" value="RNA-DIRECTED RNA POLYMERASE"/>
    <property type="match status" value="1"/>
</dbReference>
<dbReference type="GO" id="GO:0031380">
    <property type="term" value="C:nuclear RNA-directed RNA polymerase complex"/>
    <property type="evidence" value="ECO:0007669"/>
    <property type="project" value="TreeGrafter"/>
</dbReference>
<feature type="domain" description="RRM" evidence="11">
    <location>
        <begin position="131"/>
        <end position="211"/>
    </location>
</feature>
<reference evidence="12" key="1">
    <citation type="submission" date="2021-02" db="EMBL/GenBank/DDBJ databases">
        <authorList>
            <person name="Nowell W R."/>
        </authorList>
    </citation>
    <scope>NUCLEOTIDE SEQUENCE</scope>
</reference>
<evidence type="ECO:0000256" key="2">
    <source>
        <dbReference type="ARBA" id="ARBA00022484"/>
    </source>
</evidence>
<comment type="catalytic activity">
    <reaction evidence="7 9">
        <text>RNA(n) + a ribonucleoside 5'-triphosphate = RNA(n+1) + diphosphate</text>
        <dbReference type="Rhea" id="RHEA:21248"/>
        <dbReference type="Rhea" id="RHEA-COMP:14527"/>
        <dbReference type="Rhea" id="RHEA-COMP:17342"/>
        <dbReference type="ChEBI" id="CHEBI:33019"/>
        <dbReference type="ChEBI" id="CHEBI:61557"/>
        <dbReference type="ChEBI" id="CHEBI:140395"/>
        <dbReference type="EC" id="2.7.7.48"/>
    </reaction>
</comment>
<evidence type="ECO:0000313" key="12">
    <source>
        <dbReference type="EMBL" id="CAF0879663.1"/>
    </source>
</evidence>
<accession>A0A813XQI4</accession>
<feature type="region of interest" description="Disordered" evidence="10">
    <location>
        <begin position="1440"/>
        <end position="1471"/>
    </location>
</feature>
<evidence type="ECO:0000256" key="5">
    <source>
        <dbReference type="ARBA" id="ARBA00022884"/>
    </source>
</evidence>
<evidence type="ECO:0000313" key="13">
    <source>
        <dbReference type="Proteomes" id="UP000663828"/>
    </source>
</evidence>
<dbReference type="InterPro" id="IPR058752">
    <property type="entry name" value="RDRP_C_head"/>
</dbReference>
<evidence type="ECO:0000256" key="8">
    <source>
        <dbReference type="PROSITE-ProRule" id="PRU00176"/>
    </source>
</evidence>
<dbReference type="EMBL" id="CAJNOR010000322">
    <property type="protein sequence ID" value="CAF0879663.1"/>
    <property type="molecule type" value="Genomic_DNA"/>
</dbReference>
<dbReference type="InterPro" id="IPR007855">
    <property type="entry name" value="RDRP"/>
</dbReference>
<evidence type="ECO:0000256" key="9">
    <source>
        <dbReference type="RuleBase" id="RU363098"/>
    </source>
</evidence>
<dbReference type="Pfam" id="PF05183">
    <property type="entry name" value="RdRP"/>
    <property type="match status" value="1"/>
</dbReference>
<comment type="similarity">
    <text evidence="1 9">Belongs to the RdRP family.</text>
</comment>
<keyword evidence="3 9" id="KW-0808">Transferase</keyword>
<dbReference type="PROSITE" id="PS50102">
    <property type="entry name" value="RRM"/>
    <property type="match status" value="1"/>
</dbReference>
<protein>
    <recommendedName>
        <fullName evidence="9">RNA-dependent RNA polymerase</fullName>
        <ecNumber evidence="9">2.7.7.48</ecNumber>
    </recommendedName>
</protein>
<evidence type="ECO:0000256" key="3">
    <source>
        <dbReference type="ARBA" id="ARBA00022679"/>
    </source>
</evidence>
<dbReference type="SUPFAM" id="SSF54928">
    <property type="entry name" value="RNA-binding domain, RBD"/>
    <property type="match status" value="1"/>
</dbReference>
<proteinExistence type="inferred from homology"/>
<dbReference type="SMART" id="SM00360">
    <property type="entry name" value="RRM"/>
    <property type="match status" value="1"/>
</dbReference>
<evidence type="ECO:0000256" key="7">
    <source>
        <dbReference type="ARBA" id="ARBA00048744"/>
    </source>
</evidence>
<keyword evidence="2 9" id="KW-0696">RNA-directed RNA polymerase</keyword>
<dbReference type="InterPro" id="IPR012677">
    <property type="entry name" value="Nucleotide-bd_a/b_plait_sf"/>
</dbReference>
<evidence type="ECO:0000259" key="11">
    <source>
        <dbReference type="PROSITE" id="PS50102"/>
    </source>
</evidence>
<dbReference type="EC" id="2.7.7.48" evidence="9"/>
<comment type="caution">
    <text evidence="12">The sequence shown here is derived from an EMBL/GenBank/DDBJ whole genome shotgun (WGS) entry which is preliminary data.</text>
</comment>
<dbReference type="Proteomes" id="UP000663828">
    <property type="component" value="Unassembled WGS sequence"/>
</dbReference>
<organism evidence="12 13">
    <name type="scientific">Adineta ricciae</name>
    <name type="common">Rotifer</name>
    <dbReference type="NCBI Taxonomy" id="249248"/>
    <lineage>
        <taxon>Eukaryota</taxon>
        <taxon>Metazoa</taxon>
        <taxon>Spiralia</taxon>
        <taxon>Gnathifera</taxon>
        <taxon>Rotifera</taxon>
        <taxon>Eurotatoria</taxon>
        <taxon>Bdelloidea</taxon>
        <taxon>Adinetida</taxon>
        <taxon>Adinetidae</taxon>
        <taxon>Adineta</taxon>
    </lineage>
</organism>
<dbReference type="InterPro" id="IPR057596">
    <property type="entry name" value="RDRP_core"/>
</dbReference>